<evidence type="ECO:0000313" key="2">
    <source>
        <dbReference type="Proteomes" id="UP000295164"/>
    </source>
</evidence>
<protein>
    <submittedName>
        <fullName evidence="1">Uncharacterized protein</fullName>
    </submittedName>
</protein>
<dbReference type="Proteomes" id="UP000295164">
    <property type="component" value="Unassembled WGS sequence"/>
</dbReference>
<dbReference type="RefSeq" id="WP_131852218.1">
    <property type="nucleotide sequence ID" value="NZ_SKFH01000016.1"/>
</dbReference>
<organism evidence="1 2">
    <name type="scientific">Flaviaesturariibacter aridisoli</name>
    <dbReference type="NCBI Taxonomy" id="2545761"/>
    <lineage>
        <taxon>Bacteria</taxon>
        <taxon>Pseudomonadati</taxon>
        <taxon>Bacteroidota</taxon>
        <taxon>Chitinophagia</taxon>
        <taxon>Chitinophagales</taxon>
        <taxon>Chitinophagaceae</taxon>
        <taxon>Flaviaestuariibacter</taxon>
    </lineage>
</organism>
<accession>A0A4V2WML0</accession>
<reference evidence="1 2" key="1">
    <citation type="submission" date="2019-03" db="EMBL/GenBank/DDBJ databases">
        <authorList>
            <person name="Kim M.K.M."/>
        </authorList>
    </citation>
    <scope>NUCLEOTIDE SEQUENCE [LARGE SCALE GENOMIC DNA]</scope>
    <source>
        <strain evidence="1 2">17J68-15</strain>
    </source>
</reference>
<dbReference type="AlphaFoldDB" id="A0A4V2WML0"/>
<dbReference type="OrthoDB" id="9936939at2"/>
<evidence type="ECO:0000313" key="1">
    <source>
        <dbReference type="EMBL" id="TCZ70464.1"/>
    </source>
</evidence>
<gene>
    <name evidence="1" type="ORF">E0486_10940</name>
</gene>
<comment type="caution">
    <text evidence="1">The sequence shown here is derived from an EMBL/GenBank/DDBJ whole genome shotgun (WGS) entry which is preliminary data.</text>
</comment>
<dbReference type="EMBL" id="SKFH01000016">
    <property type="protein sequence ID" value="TCZ70464.1"/>
    <property type="molecule type" value="Genomic_DNA"/>
</dbReference>
<proteinExistence type="predicted"/>
<name>A0A4V2WML0_9BACT</name>
<sequence>MKQAVLGFGNSSKPVLESREALFPGWTFGVLDSWSVVQTLQVPEVDEDGAETVFFSDYSQFIEEPSVGLRFGGDKYRPSDTEKMLRFLPHYEDFLEAEKTGLPAITESLRPFGRIVATADLSAALATCWLADLLRVLAPYGPELIVLSVYPAPFQGERTRRFAQGVSEALMDLPVKHFTLFSADVGRDCGHMTLPQYFNVLQSLHGDALSACLRGEAPDPEWFQAI</sequence>
<keyword evidence="2" id="KW-1185">Reference proteome</keyword>